<dbReference type="Proteomes" id="UP000198304">
    <property type="component" value="Unassembled WGS sequence"/>
</dbReference>
<gene>
    <name evidence="1" type="ORF">SAMN05446037_100622</name>
</gene>
<dbReference type="RefSeq" id="WP_089282279.1">
    <property type="nucleotide sequence ID" value="NZ_FZOJ01000006.1"/>
</dbReference>
<sequence length="169" mass="18806">MKKLLSVVLIITVLLVGTGTVLAESKDMYKIPYSNPYTDGTYTVDEISSFYDLTKYTWLNEEGLRYTGALVGTLWGILDVVGAYDVITLDSGYAVPEDFAAYMENALADRLASLEQINQFDSLPSINSMVASYLNQVSSYATTEDTFDMYGHTLDLISDIYEGIERLKP</sequence>
<organism evidence="1 2">
    <name type="scientific">Anaerovirgula multivorans</name>
    <dbReference type="NCBI Taxonomy" id="312168"/>
    <lineage>
        <taxon>Bacteria</taxon>
        <taxon>Bacillati</taxon>
        <taxon>Bacillota</taxon>
        <taxon>Clostridia</taxon>
        <taxon>Peptostreptococcales</taxon>
        <taxon>Natronincolaceae</taxon>
        <taxon>Anaerovirgula</taxon>
    </lineage>
</organism>
<protein>
    <submittedName>
        <fullName evidence="1">Uncharacterized protein</fullName>
    </submittedName>
</protein>
<name>A0A239CKC2_9FIRM</name>
<evidence type="ECO:0000313" key="1">
    <source>
        <dbReference type="EMBL" id="SNS20696.1"/>
    </source>
</evidence>
<keyword evidence="2" id="KW-1185">Reference proteome</keyword>
<evidence type="ECO:0000313" key="2">
    <source>
        <dbReference type="Proteomes" id="UP000198304"/>
    </source>
</evidence>
<dbReference type="AlphaFoldDB" id="A0A239CKC2"/>
<dbReference type="EMBL" id="FZOJ01000006">
    <property type="protein sequence ID" value="SNS20696.1"/>
    <property type="molecule type" value="Genomic_DNA"/>
</dbReference>
<reference evidence="1 2" key="1">
    <citation type="submission" date="2017-06" db="EMBL/GenBank/DDBJ databases">
        <authorList>
            <person name="Kim H.J."/>
            <person name="Triplett B.A."/>
        </authorList>
    </citation>
    <scope>NUCLEOTIDE SEQUENCE [LARGE SCALE GENOMIC DNA]</scope>
    <source>
        <strain evidence="1 2">SCA</strain>
    </source>
</reference>
<accession>A0A239CKC2</accession>
<proteinExistence type="predicted"/>